<protein>
    <recommendedName>
        <fullName evidence="9">Core-2/I-branching beta-1,6-N-acetylglucosaminyltransferase family protein</fullName>
    </recommendedName>
</protein>
<evidence type="ECO:0000256" key="4">
    <source>
        <dbReference type="ARBA" id="ARBA00023136"/>
    </source>
</evidence>
<evidence type="ECO:0000256" key="3">
    <source>
        <dbReference type="ARBA" id="ARBA00022679"/>
    </source>
</evidence>
<dbReference type="GO" id="GO:0016757">
    <property type="term" value="F:glycosyltransferase activity"/>
    <property type="evidence" value="ECO:0007669"/>
    <property type="project" value="UniProtKB-KW"/>
</dbReference>
<dbReference type="GO" id="GO:0016020">
    <property type="term" value="C:membrane"/>
    <property type="evidence" value="ECO:0007669"/>
    <property type="project" value="UniProtKB-SubCell"/>
</dbReference>
<gene>
    <name evidence="7" type="ORF">R1flu_008125</name>
</gene>
<proteinExistence type="predicted"/>
<organism evidence="7 8">
    <name type="scientific">Riccia fluitans</name>
    <dbReference type="NCBI Taxonomy" id="41844"/>
    <lineage>
        <taxon>Eukaryota</taxon>
        <taxon>Viridiplantae</taxon>
        <taxon>Streptophyta</taxon>
        <taxon>Embryophyta</taxon>
        <taxon>Marchantiophyta</taxon>
        <taxon>Marchantiopsida</taxon>
        <taxon>Marchantiidae</taxon>
        <taxon>Marchantiales</taxon>
        <taxon>Ricciaceae</taxon>
        <taxon>Riccia</taxon>
    </lineage>
</organism>
<reference evidence="7 8" key="1">
    <citation type="submission" date="2024-09" db="EMBL/GenBank/DDBJ databases">
        <title>Chromosome-scale assembly of Riccia fluitans.</title>
        <authorList>
            <person name="Paukszto L."/>
            <person name="Sawicki J."/>
            <person name="Karawczyk K."/>
            <person name="Piernik-Szablinska J."/>
            <person name="Szczecinska M."/>
            <person name="Mazdziarz M."/>
        </authorList>
    </citation>
    <scope>NUCLEOTIDE SEQUENCE [LARGE SCALE GENOMIC DNA]</scope>
    <source>
        <strain evidence="7">Rf_01</strain>
        <tissue evidence="7">Aerial parts of the thallus</tissue>
    </source>
</reference>
<dbReference type="PANTHER" id="PTHR31042">
    <property type="entry name" value="CORE-2/I-BRANCHING BETA-1,6-N-ACETYLGLUCOSAMINYLTRANSFERASE FAMILY PROTEIN-RELATED"/>
    <property type="match status" value="1"/>
</dbReference>
<evidence type="ECO:0000256" key="2">
    <source>
        <dbReference type="ARBA" id="ARBA00022676"/>
    </source>
</evidence>
<dbReference type="Proteomes" id="UP001605036">
    <property type="component" value="Unassembled WGS sequence"/>
</dbReference>
<evidence type="ECO:0000256" key="6">
    <source>
        <dbReference type="SAM" id="MobiDB-lite"/>
    </source>
</evidence>
<keyword evidence="5" id="KW-0325">Glycoprotein</keyword>
<evidence type="ECO:0008006" key="9">
    <source>
        <dbReference type="Google" id="ProtNLM"/>
    </source>
</evidence>
<dbReference type="PANTHER" id="PTHR31042:SF145">
    <property type="entry name" value="CORE-2_I-BRANCHING BETA-1,6-N-ACETYLGLUCOSAMINYLTRANSFERASE FAMILY PROTEIN"/>
    <property type="match status" value="1"/>
</dbReference>
<evidence type="ECO:0000313" key="8">
    <source>
        <dbReference type="Proteomes" id="UP001605036"/>
    </source>
</evidence>
<accession>A0ABD1YB14</accession>
<comment type="subcellular location">
    <subcellularLocation>
        <location evidence="1">Membrane</location>
        <topology evidence="1">Single-pass type II membrane protein</topology>
    </subcellularLocation>
</comment>
<dbReference type="Pfam" id="PF02485">
    <property type="entry name" value="Branch"/>
    <property type="match status" value="1"/>
</dbReference>
<dbReference type="AlphaFoldDB" id="A0ABD1YB14"/>
<keyword evidence="3" id="KW-0808">Transferase</keyword>
<evidence type="ECO:0000256" key="1">
    <source>
        <dbReference type="ARBA" id="ARBA00004606"/>
    </source>
</evidence>
<dbReference type="EMBL" id="JBHFFA010000005">
    <property type="protein sequence ID" value="KAL2623880.1"/>
    <property type="molecule type" value="Genomic_DNA"/>
</dbReference>
<keyword evidence="2" id="KW-0328">Glycosyltransferase</keyword>
<dbReference type="InterPro" id="IPR003406">
    <property type="entry name" value="Glyco_trans_14"/>
</dbReference>
<evidence type="ECO:0000313" key="7">
    <source>
        <dbReference type="EMBL" id="KAL2623880.1"/>
    </source>
</evidence>
<sequence>MPHDILWDHFFKGAKKDDYSVYIHARPGMVYSKKTTDCKAFYNRQIQNSISVEWGGASMVQAERLLLATALEDPLNERFIFLSDSCVPLYSFKYIYDYVKSSPKSFVDSFIDYTDERYDPRMAPHIKIDRWRKGSQMESVLNFTRFARKFTRGAGFRLRSQAKSYEDPLSKPHSGGGYVYRTPRLSL</sequence>
<keyword evidence="8" id="KW-1185">Reference proteome</keyword>
<evidence type="ECO:0000256" key="5">
    <source>
        <dbReference type="ARBA" id="ARBA00023180"/>
    </source>
</evidence>
<keyword evidence="4" id="KW-0472">Membrane</keyword>
<dbReference type="InterPro" id="IPR044174">
    <property type="entry name" value="BC10-like"/>
</dbReference>
<name>A0ABD1YB14_9MARC</name>
<comment type="caution">
    <text evidence="7">The sequence shown here is derived from an EMBL/GenBank/DDBJ whole genome shotgun (WGS) entry which is preliminary data.</text>
</comment>
<feature type="region of interest" description="Disordered" evidence="6">
    <location>
        <begin position="166"/>
        <end position="187"/>
    </location>
</feature>